<sequence length="620" mass="66589">MTNQELAKEILKNVGSESNINSLIHCVTRLRFNLKDNEKVNKNSIEDLDGVLCVVESGGQFQVVIGNTVGNVYQEFIKLTGLVDENREISKEVTDSSRIGYKALDLISAIFAPVLGILASVSLLKGLLAIAVYLGYISTNSSTYQILHAVEDSVLYFMPILIAFTAAKKFGANEFIALALGATLVYPGINLIGKNVGSDFWGIPVKGIDYSFTFIPIVIAIFILAKFEKLLNKVMNENLKFFFTPLICLIIMAPLTFIVIGPISTIITRIIGMGYNFVYNLSPMLLGGVVGASWQALVIRGIHWGVMPIVINNLSLYGADTFLALAISASLGQGGAVLGVLLKTKDKTVRKVAISTIPTGLLGITEPSIYGITLKYKIPFICASIGGAVGGAIAGYSGSATMGYIIPGFLTLPVYFGKGFEGLLIAVVTSYILAAVLSFITFKDQEEVTNSVIENSINNEAKENTGKTIKTEIIQSPLAGEVKSLEEVPDEVFAAGVLGKGLAINPSEGKVIAPVNGTVATLFPTGHAIGLITEKGTEILIHIGIDTVKLNGQYFSTTVKQGDTIKKGQVLIEFDMVKIKKAGYLLITPIIITNFQQYSEISISKEGKISYQEDLITLVV</sequence>
<feature type="transmembrane region" description="Helical" evidence="12">
    <location>
        <begin position="422"/>
        <end position="442"/>
    </location>
</feature>
<accession>A0A1H8Y1K6</accession>
<dbReference type="OrthoDB" id="92465at2"/>
<keyword evidence="3" id="KW-1003">Cell membrane</keyword>
<dbReference type="Pfam" id="PF00358">
    <property type="entry name" value="PTS_EIIA_1"/>
    <property type="match status" value="1"/>
</dbReference>
<evidence type="ECO:0000259" key="13">
    <source>
        <dbReference type="PROSITE" id="PS51093"/>
    </source>
</evidence>
<dbReference type="GO" id="GO:0015771">
    <property type="term" value="P:trehalose transport"/>
    <property type="evidence" value="ECO:0007669"/>
    <property type="project" value="TreeGrafter"/>
</dbReference>
<dbReference type="PROSITE" id="PS01035">
    <property type="entry name" value="PTS_EIIB_TYPE_1_CYS"/>
    <property type="match status" value="1"/>
</dbReference>
<dbReference type="GO" id="GO:0016301">
    <property type="term" value="F:kinase activity"/>
    <property type="evidence" value="ECO:0007669"/>
    <property type="project" value="UniProtKB-KW"/>
</dbReference>
<keyword evidence="6" id="KW-0598">Phosphotransferase system</keyword>
<dbReference type="PANTHER" id="PTHR30175:SF1">
    <property type="entry name" value="PTS SYSTEM ARBUTIN-, CELLOBIOSE-, AND SALICIN-SPECIFIC EIIBC COMPONENT-RELATED"/>
    <property type="match status" value="1"/>
</dbReference>
<feature type="transmembrane region" description="Helical" evidence="12">
    <location>
        <begin position="239"/>
        <end position="260"/>
    </location>
</feature>
<dbReference type="InterPro" id="IPR001127">
    <property type="entry name" value="PTS_EIIA_1_perm"/>
</dbReference>
<feature type="transmembrane region" description="Helical" evidence="12">
    <location>
        <begin position="106"/>
        <end position="134"/>
    </location>
</feature>
<feature type="transmembrane region" description="Helical" evidence="12">
    <location>
        <begin position="146"/>
        <end position="167"/>
    </location>
</feature>
<evidence type="ECO:0000256" key="6">
    <source>
        <dbReference type="ARBA" id="ARBA00022683"/>
    </source>
</evidence>
<feature type="transmembrane region" description="Helical" evidence="12">
    <location>
        <begin position="266"/>
        <end position="290"/>
    </location>
</feature>
<keyword evidence="9 12" id="KW-1133">Transmembrane helix</keyword>
<dbReference type="PANTHER" id="PTHR30175">
    <property type="entry name" value="PHOSPHOTRANSFERASE SYSTEM TRANSPORT PROTEIN"/>
    <property type="match status" value="1"/>
</dbReference>
<organism evidence="16 17">
    <name type="scientific">Propionispora vibrioides</name>
    <dbReference type="NCBI Taxonomy" id="112903"/>
    <lineage>
        <taxon>Bacteria</taxon>
        <taxon>Bacillati</taxon>
        <taxon>Bacillota</taxon>
        <taxon>Negativicutes</taxon>
        <taxon>Selenomonadales</taxon>
        <taxon>Sporomusaceae</taxon>
        <taxon>Propionispora</taxon>
    </lineage>
</organism>
<dbReference type="InterPro" id="IPR013013">
    <property type="entry name" value="PTS_EIIC_1"/>
</dbReference>
<reference evidence="16 17" key="1">
    <citation type="submission" date="2016-10" db="EMBL/GenBank/DDBJ databases">
        <authorList>
            <person name="de Groot N.N."/>
        </authorList>
    </citation>
    <scope>NUCLEOTIDE SEQUENCE [LARGE SCALE GENOMIC DNA]</scope>
    <source>
        <strain evidence="16 17">DSM 13305</strain>
    </source>
</reference>
<comment type="subcellular location">
    <subcellularLocation>
        <location evidence="1">Cell membrane</location>
        <topology evidence="1">Multi-pass membrane protein</topology>
    </subcellularLocation>
</comment>
<dbReference type="PROSITE" id="PS51103">
    <property type="entry name" value="PTS_EIIC_TYPE_1"/>
    <property type="match status" value="1"/>
</dbReference>
<evidence type="ECO:0000256" key="7">
    <source>
        <dbReference type="ARBA" id="ARBA00022692"/>
    </source>
</evidence>
<dbReference type="InterPro" id="IPR011297">
    <property type="entry name" value="PTS_IIABC_b_glu"/>
</dbReference>
<feature type="transmembrane region" description="Helical" evidence="12">
    <location>
        <begin position="380"/>
        <end position="410"/>
    </location>
</feature>
<dbReference type="InterPro" id="IPR011055">
    <property type="entry name" value="Dup_hybrid_motif"/>
</dbReference>
<dbReference type="Proteomes" id="UP000198847">
    <property type="component" value="Unassembled WGS sequence"/>
</dbReference>
<evidence type="ECO:0000259" key="14">
    <source>
        <dbReference type="PROSITE" id="PS51098"/>
    </source>
</evidence>
<evidence type="ECO:0000259" key="15">
    <source>
        <dbReference type="PROSITE" id="PS51103"/>
    </source>
</evidence>
<dbReference type="PROSITE" id="PS00371">
    <property type="entry name" value="PTS_EIIA_TYPE_1_HIS"/>
    <property type="match status" value="1"/>
</dbReference>
<evidence type="ECO:0000256" key="8">
    <source>
        <dbReference type="ARBA" id="ARBA00022777"/>
    </source>
</evidence>
<dbReference type="GO" id="GO:0009401">
    <property type="term" value="P:phosphoenolpyruvate-dependent sugar phosphotransferase system"/>
    <property type="evidence" value="ECO:0007669"/>
    <property type="project" value="UniProtKB-KW"/>
</dbReference>
<keyword evidence="2" id="KW-0813">Transport</keyword>
<dbReference type="FunFam" id="3.30.1360.60:FF:000001">
    <property type="entry name" value="PTS system glucose-specific IIBC component PtsG"/>
    <property type="match status" value="1"/>
</dbReference>
<dbReference type="PROSITE" id="PS51093">
    <property type="entry name" value="PTS_EIIA_TYPE_1"/>
    <property type="match status" value="1"/>
</dbReference>
<evidence type="ECO:0000313" key="17">
    <source>
        <dbReference type="Proteomes" id="UP000198847"/>
    </source>
</evidence>
<feature type="active site" description="Phosphocysteine intermediate; for EIIB activity" evidence="11">
    <location>
        <position position="26"/>
    </location>
</feature>
<dbReference type="NCBIfam" id="TIGR00830">
    <property type="entry name" value="PTBA"/>
    <property type="match status" value="1"/>
</dbReference>
<evidence type="ECO:0000313" key="16">
    <source>
        <dbReference type="EMBL" id="SEP46184.1"/>
    </source>
</evidence>
<evidence type="ECO:0000256" key="9">
    <source>
        <dbReference type="ARBA" id="ARBA00022989"/>
    </source>
</evidence>
<dbReference type="SUPFAM" id="SSF51261">
    <property type="entry name" value="Duplicated hybrid motif"/>
    <property type="match status" value="1"/>
</dbReference>
<gene>
    <name evidence="16" type="ORF">SAMN04490178_1381</name>
</gene>
<dbReference type="InterPro" id="IPR050558">
    <property type="entry name" value="PTS_Sugar-Specific_Components"/>
</dbReference>
<feature type="transmembrane region" description="Helical" evidence="12">
    <location>
        <begin position="322"/>
        <end position="342"/>
    </location>
</feature>
<dbReference type="InterPro" id="IPR001996">
    <property type="entry name" value="PTS_IIB_1"/>
</dbReference>
<dbReference type="InterPro" id="IPR036878">
    <property type="entry name" value="Glu_permease_IIB"/>
</dbReference>
<dbReference type="Pfam" id="PF02378">
    <property type="entry name" value="PTS_EIIC"/>
    <property type="match status" value="1"/>
</dbReference>
<dbReference type="CDD" id="cd00212">
    <property type="entry name" value="PTS_IIB_glc"/>
    <property type="match status" value="1"/>
</dbReference>
<dbReference type="RefSeq" id="WP_091751910.1">
    <property type="nucleotide sequence ID" value="NZ_FODY01000038.1"/>
</dbReference>
<dbReference type="SUPFAM" id="SSF55604">
    <property type="entry name" value="Glucose permease domain IIB"/>
    <property type="match status" value="1"/>
</dbReference>
<dbReference type="AlphaFoldDB" id="A0A1H8Y1K6"/>
<dbReference type="Gene3D" id="3.30.1360.60">
    <property type="entry name" value="Glucose permease domain IIB"/>
    <property type="match status" value="1"/>
</dbReference>
<evidence type="ECO:0000256" key="12">
    <source>
        <dbReference type="SAM" id="Phobius"/>
    </source>
</evidence>
<feature type="domain" description="PTS EIIB type-1" evidence="14">
    <location>
        <begin position="4"/>
        <end position="86"/>
    </location>
</feature>
<dbReference type="InterPro" id="IPR018113">
    <property type="entry name" value="PTrfase_EIIB_Cys"/>
</dbReference>
<dbReference type="Gene3D" id="2.70.70.10">
    <property type="entry name" value="Glucose Permease (Domain IIA)"/>
    <property type="match status" value="1"/>
</dbReference>
<dbReference type="GO" id="GO:0090589">
    <property type="term" value="F:protein-phosphocysteine-trehalose phosphotransferase system transporter activity"/>
    <property type="evidence" value="ECO:0007669"/>
    <property type="project" value="TreeGrafter"/>
</dbReference>
<evidence type="ECO:0000256" key="1">
    <source>
        <dbReference type="ARBA" id="ARBA00004651"/>
    </source>
</evidence>
<feature type="domain" description="PTS EIIC type-1" evidence="15">
    <location>
        <begin position="105"/>
        <end position="457"/>
    </location>
</feature>
<keyword evidence="7 12" id="KW-0812">Transmembrane</keyword>
<keyword evidence="5" id="KW-0808">Transferase</keyword>
<evidence type="ECO:0000256" key="2">
    <source>
        <dbReference type="ARBA" id="ARBA00022448"/>
    </source>
</evidence>
<keyword evidence="17" id="KW-1185">Reference proteome</keyword>
<keyword evidence="8" id="KW-0418">Kinase</keyword>
<proteinExistence type="predicted"/>
<feature type="transmembrane region" description="Helical" evidence="12">
    <location>
        <begin position="174"/>
        <end position="193"/>
    </location>
</feature>
<evidence type="ECO:0000256" key="3">
    <source>
        <dbReference type="ARBA" id="ARBA00022475"/>
    </source>
</evidence>
<evidence type="ECO:0000256" key="4">
    <source>
        <dbReference type="ARBA" id="ARBA00022597"/>
    </source>
</evidence>
<dbReference type="FunFam" id="2.70.70.10:FF:000001">
    <property type="entry name" value="PTS system glucose-specific IIA component"/>
    <property type="match status" value="1"/>
</dbReference>
<dbReference type="InterPro" id="IPR003352">
    <property type="entry name" value="PTS_EIIC"/>
</dbReference>
<evidence type="ECO:0000256" key="11">
    <source>
        <dbReference type="PROSITE-ProRule" id="PRU00421"/>
    </source>
</evidence>
<evidence type="ECO:0000256" key="10">
    <source>
        <dbReference type="ARBA" id="ARBA00023136"/>
    </source>
</evidence>
<dbReference type="EMBL" id="FODY01000038">
    <property type="protein sequence ID" value="SEP46184.1"/>
    <property type="molecule type" value="Genomic_DNA"/>
</dbReference>
<name>A0A1H8Y1K6_9FIRM</name>
<keyword evidence="10 12" id="KW-0472">Membrane</keyword>
<protein>
    <submittedName>
        <fullName evidence="16">PTS system beta-glucoside-specific IIA component, Glc family /PTS system beta-glucoside-specific IIB component, Glc family /PTS system beta-glucoside-specific IIC component, Glc family</fullName>
    </submittedName>
</protein>
<feature type="domain" description="PTS EIIA type-1" evidence="13">
    <location>
        <begin position="490"/>
        <end position="594"/>
    </location>
</feature>
<dbReference type="Pfam" id="PF00367">
    <property type="entry name" value="PTS_EIIB"/>
    <property type="match status" value="1"/>
</dbReference>
<evidence type="ECO:0000256" key="5">
    <source>
        <dbReference type="ARBA" id="ARBA00022679"/>
    </source>
</evidence>
<dbReference type="GO" id="GO:0005886">
    <property type="term" value="C:plasma membrane"/>
    <property type="evidence" value="ECO:0007669"/>
    <property type="project" value="UniProtKB-SubCell"/>
</dbReference>
<dbReference type="STRING" id="112903.SAMN04490178_1381"/>
<dbReference type="PROSITE" id="PS51098">
    <property type="entry name" value="PTS_EIIB_TYPE_1"/>
    <property type="match status" value="1"/>
</dbReference>
<dbReference type="NCBIfam" id="TIGR01995">
    <property type="entry name" value="PTS-II-ABC-beta"/>
    <property type="match status" value="1"/>
</dbReference>
<feature type="transmembrane region" description="Helical" evidence="12">
    <location>
        <begin position="208"/>
        <end position="227"/>
    </location>
</feature>
<dbReference type="GO" id="GO:0008982">
    <property type="term" value="F:protein-N(PI)-phosphohistidine-sugar phosphotransferase activity"/>
    <property type="evidence" value="ECO:0007669"/>
    <property type="project" value="InterPro"/>
</dbReference>
<keyword evidence="4" id="KW-0762">Sugar transport</keyword>